<name>A0A6L9W7A9_9ACTN</name>
<comment type="caution">
    <text evidence="2">The sequence shown here is derived from an EMBL/GenBank/DDBJ whole genome shotgun (WGS) entry which is preliminary data.</text>
</comment>
<evidence type="ECO:0000256" key="1">
    <source>
        <dbReference type="SAM" id="MobiDB-lite"/>
    </source>
</evidence>
<evidence type="ECO:0000313" key="2">
    <source>
        <dbReference type="EMBL" id="NEK87948.1"/>
    </source>
</evidence>
<feature type="region of interest" description="Disordered" evidence="1">
    <location>
        <begin position="1"/>
        <end position="27"/>
    </location>
</feature>
<dbReference type="Proteomes" id="UP000479241">
    <property type="component" value="Unassembled WGS sequence"/>
</dbReference>
<reference evidence="2 3" key="1">
    <citation type="submission" date="2019-12" db="EMBL/GenBank/DDBJ databases">
        <title>the WGS of Blastococcus saxobsidens 67B17.</title>
        <authorList>
            <person name="Jiang Z."/>
        </authorList>
    </citation>
    <scope>NUCLEOTIDE SEQUENCE [LARGE SCALE GENOMIC DNA]</scope>
    <source>
        <strain evidence="2 3">67B17</strain>
    </source>
</reference>
<dbReference type="RefSeq" id="WP_163208312.1">
    <property type="nucleotide sequence ID" value="NZ_JAAGWG010000059.1"/>
</dbReference>
<dbReference type="EMBL" id="JAAGWG010000059">
    <property type="protein sequence ID" value="NEK87948.1"/>
    <property type="molecule type" value="Genomic_DNA"/>
</dbReference>
<dbReference type="AlphaFoldDB" id="A0A6L9W7A9"/>
<proteinExistence type="predicted"/>
<accession>A0A6L9W7A9</accession>
<sequence length="502" mass="55282">MALSNMISRVRIGSQQKPSRLASPTERPLFGAHRPLRPLRVLADSELLPQDFEWSKLGLLTGLLTHELIETYRFADEGPPDDEPRLEDLHGVSGDRWVKGWAILGDHDPAYDAWPVYWADEHSRTEGSVWGNAHEAAARHTDSTAYLRETPDNAAELRRRDAVAAGVAESVQADLYITRREYLHSLNWSLASDVTFMTPEQALPFIGLYLRAQGEFYVMRWKGGSHTVNRGLFYLIGAREILPGSWRWFAGCAQHSSAAGTDRLLHLGQSALQRVDRVLELRDQVHRALNQPQDNDVADDALVAFDSALVFLVGALDAVARVAHQVLGIAGSARDVGWRRERWLKKTATAAPDLAGLVEAGTPGAAVLTVLGTLRNTVHSAGLAHVGIATARMERQRTLINLSSGVEGDELVALLDAMDLLGGRADWGVEELVPGLHFVDSGRLLDRLVAEAVKLMNELMAATPLEQLSGVTLTREQCRPPAAPRGTFSERNRESIRWQLGL</sequence>
<evidence type="ECO:0000313" key="3">
    <source>
        <dbReference type="Proteomes" id="UP000479241"/>
    </source>
</evidence>
<gene>
    <name evidence="2" type="ORF">GCU60_19600</name>
</gene>
<protein>
    <submittedName>
        <fullName evidence="2">Uncharacterized protein</fullName>
    </submittedName>
</protein>
<organism evidence="2 3">
    <name type="scientific">Blastococcus saxobsidens</name>
    <dbReference type="NCBI Taxonomy" id="138336"/>
    <lineage>
        <taxon>Bacteria</taxon>
        <taxon>Bacillati</taxon>
        <taxon>Actinomycetota</taxon>
        <taxon>Actinomycetes</taxon>
        <taxon>Geodermatophilales</taxon>
        <taxon>Geodermatophilaceae</taxon>
        <taxon>Blastococcus</taxon>
    </lineage>
</organism>